<name>A0AAV2RJR6_MEGNR</name>
<feature type="chain" id="PRO_5043562071" evidence="2">
    <location>
        <begin position="27"/>
        <end position="249"/>
    </location>
</feature>
<feature type="compositionally biased region" description="Pro residues" evidence="1">
    <location>
        <begin position="208"/>
        <end position="240"/>
    </location>
</feature>
<evidence type="ECO:0000313" key="4">
    <source>
        <dbReference type="Proteomes" id="UP001497623"/>
    </source>
</evidence>
<protein>
    <submittedName>
        <fullName evidence="3">Uncharacterized protein</fullName>
    </submittedName>
</protein>
<feature type="signal peptide" evidence="2">
    <location>
        <begin position="1"/>
        <end position="26"/>
    </location>
</feature>
<comment type="caution">
    <text evidence="3">The sequence shown here is derived from an EMBL/GenBank/DDBJ whole genome shotgun (WGS) entry which is preliminary data.</text>
</comment>
<reference evidence="3 4" key="1">
    <citation type="submission" date="2024-05" db="EMBL/GenBank/DDBJ databases">
        <authorList>
            <person name="Wallberg A."/>
        </authorList>
    </citation>
    <scope>NUCLEOTIDE SEQUENCE [LARGE SCALE GENOMIC DNA]</scope>
</reference>
<dbReference type="AlphaFoldDB" id="A0AAV2RJR6"/>
<gene>
    <name evidence="3" type="ORF">MNOR_LOCUS26124</name>
</gene>
<sequence length="249" mass="27774">MAACIKNLVASKIVILFHLLTVTVSAEHSRSAVVTVTTPELQVLQESLNIISREITSLKSKYEENQASLFLSVYDLQTAVTESNVRTNELKQQFDEHRLSVENQLENIKGVMLQDHTLLKTNSQNVFNKMVDIMVDIRLQHRLQNDVLGVVQSVSENVKTLNTNVLCNDEERDCPVCSDDQRTNKTFIQLPEPTESNILPMDVEAFVPLPPAPDPPVLPPAPRRAPPAYVPPPPPEPPSTIKPTTTKEP</sequence>
<evidence type="ECO:0000256" key="2">
    <source>
        <dbReference type="SAM" id="SignalP"/>
    </source>
</evidence>
<dbReference type="Proteomes" id="UP001497623">
    <property type="component" value="Unassembled WGS sequence"/>
</dbReference>
<organism evidence="3 4">
    <name type="scientific">Meganyctiphanes norvegica</name>
    <name type="common">Northern krill</name>
    <name type="synonym">Thysanopoda norvegica</name>
    <dbReference type="NCBI Taxonomy" id="48144"/>
    <lineage>
        <taxon>Eukaryota</taxon>
        <taxon>Metazoa</taxon>
        <taxon>Ecdysozoa</taxon>
        <taxon>Arthropoda</taxon>
        <taxon>Crustacea</taxon>
        <taxon>Multicrustacea</taxon>
        <taxon>Malacostraca</taxon>
        <taxon>Eumalacostraca</taxon>
        <taxon>Eucarida</taxon>
        <taxon>Euphausiacea</taxon>
        <taxon>Euphausiidae</taxon>
        <taxon>Meganyctiphanes</taxon>
    </lineage>
</organism>
<keyword evidence="4" id="KW-1185">Reference proteome</keyword>
<dbReference type="EMBL" id="CAXKWB010025687">
    <property type="protein sequence ID" value="CAL4128473.1"/>
    <property type="molecule type" value="Genomic_DNA"/>
</dbReference>
<feature type="region of interest" description="Disordered" evidence="1">
    <location>
        <begin position="208"/>
        <end position="249"/>
    </location>
</feature>
<proteinExistence type="predicted"/>
<evidence type="ECO:0000256" key="1">
    <source>
        <dbReference type="SAM" id="MobiDB-lite"/>
    </source>
</evidence>
<evidence type="ECO:0000313" key="3">
    <source>
        <dbReference type="EMBL" id="CAL4128473.1"/>
    </source>
</evidence>
<keyword evidence="2" id="KW-0732">Signal</keyword>
<accession>A0AAV2RJR6</accession>
<feature type="non-terminal residue" evidence="3">
    <location>
        <position position="249"/>
    </location>
</feature>